<name>A0ABV6YLN3_UNCEI</name>
<protein>
    <submittedName>
        <fullName evidence="1">Uncharacterized protein</fullName>
    </submittedName>
</protein>
<keyword evidence="2" id="KW-1185">Reference proteome</keyword>
<accession>A0ABV6YLN3</accession>
<organism evidence="1 2">
    <name type="scientific">Eiseniibacteriota bacterium</name>
    <dbReference type="NCBI Taxonomy" id="2212470"/>
    <lineage>
        <taxon>Bacteria</taxon>
        <taxon>Candidatus Eiseniibacteriota</taxon>
    </lineage>
</organism>
<reference evidence="1 2" key="1">
    <citation type="submission" date="2024-09" db="EMBL/GenBank/DDBJ databases">
        <authorList>
            <person name="D'Angelo T."/>
        </authorList>
    </citation>
    <scope>NUCLEOTIDE SEQUENCE [LARGE SCALE GENOMIC DNA]</scope>
    <source>
        <strain evidence="1">SAG AM-320-E07</strain>
    </source>
</reference>
<proteinExistence type="predicted"/>
<dbReference type="Proteomes" id="UP001593833">
    <property type="component" value="Unassembled WGS sequence"/>
</dbReference>
<evidence type="ECO:0000313" key="2">
    <source>
        <dbReference type="Proteomes" id="UP001593833"/>
    </source>
</evidence>
<gene>
    <name evidence="1" type="ORF">ACFL6M_06565</name>
</gene>
<evidence type="ECO:0000313" key="1">
    <source>
        <dbReference type="EMBL" id="MFC1573245.1"/>
    </source>
</evidence>
<comment type="caution">
    <text evidence="1">The sequence shown here is derived from an EMBL/GenBank/DDBJ whole genome shotgun (WGS) entry which is preliminary data.</text>
</comment>
<dbReference type="EMBL" id="JBHPKH010000102">
    <property type="protein sequence ID" value="MFC1573245.1"/>
    <property type="molecule type" value="Genomic_DNA"/>
</dbReference>
<sequence>MLSSTVLQVIERFMEAMRSDSVISDDTITRLNELLLQGIVPKPDDINEAVFDNPQDGQE</sequence>